<keyword evidence="2" id="KW-1185">Reference proteome</keyword>
<sequence length="473" mass="53714">MPSQGYQLTPEQLALSEERKRLKILRKKEKEEQDGPTIMDDPRGKILDREWLRLDQTRRSPDSDCSSVRIKVMTWNLLAQTLVRRELFPVSDCLKGSQREHMLFNEILSHGADICCLQELDQKQKIFPVLDRAGYSYVFKAGPKKKHGSLIAFRKDIFTETFNHTIEYDLQTVRSQELEEADETPLGERAARGSSFFTKNIGNLVALKRNGTKKDGVIVATTHLFWHPRYTYERARQVGILFREVEYFRQTLDCSHWPCIVAGDFNFSPDDPAYSLLVGDPLLPEQLSLLLSSRVIHITIDPSIPHESVKDDEEGAEKTQDKEGEGEEQDPDRIIVNARPGRPEDGLLSDEELIQLFDRAPRPVSAYDEGLRLCDDSSEMSNVNVKEVTFGARLDLGGRRGAYEPIWTSYTHYWKTVLDYIFVLSPADRPVTVMGLAKPHPTAKLEPGIPMKGVCGSDHISLCAELSWPSLPS</sequence>
<organism evidence="1 2">
    <name type="scientific">Irpex rosettiformis</name>
    <dbReference type="NCBI Taxonomy" id="378272"/>
    <lineage>
        <taxon>Eukaryota</taxon>
        <taxon>Fungi</taxon>
        <taxon>Dikarya</taxon>
        <taxon>Basidiomycota</taxon>
        <taxon>Agaricomycotina</taxon>
        <taxon>Agaricomycetes</taxon>
        <taxon>Polyporales</taxon>
        <taxon>Irpicaceae</taxon>
        <taxon>Irpex</taxon>
    </lineage>
</organism>
<name>A0ACB8UK49_9APHY</name>
<evidence type="ECO:0000313" key="2">
    <source>
        <dbReference type="Proteomes" id="UP001055072"/>
    </source>
</evidence>
<proteinExistence type="predicted"/>
<comment type="caution">
    <text evidence="1">The sequence shown here is derived from an EMBL/GenBank/DDBJ whole genome shotgun (WGS) entry which is preliminary data.</text>
</comment>
<accession>A0ACB8UK49</accession>
<keyword evidence="1" id="KW-0540">Nuclease</keyword>
<reference evidence="1" key="1">
    <citation type="journal article" date="2021" name="Environ. Microbiol.">
        <title>Gene family expansions and transcriptome signatures uncover fungal adaptations to wood decay.</title>
        <authorList>
            <person name="Hage H."/>
            <person name="Miyauchi S."/>
            <person name="Viragh M."/>
            <person name="Drula E."/>
            <person name="Min B."/>
            <person name="Chaduli D."/>
            <person name="Navarro D."/>
            <person name="Favel A."/>
            <person name="Norest M."/>
            <person name="Lesage-Meessen L."/>
            <person name="Balint B."/>
            <person name="Merenyi Z."/>
            <person name="de Eugenio L."/>
            <person name="Morin E."/>
            <person name="Martinez A.T."/>
            <person name="Baldrian P."/>
            <person name="Stursova M."/>
            <person name="Martinez M.J."/>
            <person name="Novotny C."/>
            <person name="Magnuson J.K."/>
            <person name="Spatafora J.W."/>
            <person name="Maurice S."/>
            <person name="Pangilinan J."/>
            <person name="Andreopoulos W."/>
            <person name="LaButti K."/>
            <person name="Hundley H."/>
            <person name="Na H."/>
            <person name="Kuo A."/>
            <person name="Barry K."/>
            <person name="Lipzen A."/>
            <person name="Henrissat B."/>
            <person name="Riley R."/>
            <person name="Ahrendt S."/>
            <person name="Nagy L.G."/>
            <person name="Grigoriev I.V."/>
            <person name="Martin F."/>
            <person name="Rosso M.N."/>
        </authorList>
    </citation>
    <scope>NUCLEOTIDE SEQUENCE</scope>
    <source>
        <strain evidence="1">CBS 384.51</strain>
    </source>
</reference>
<keyword evidence="1" id="KW-0378">Hydrolase</keyword>
<evidence type="ECO:0000313" key="1">
    <source>
        <dbReference type="EMBL" id="KAI0094767.1"/>
    </source>
</evidence>
<gene>
    <name evidence="1" type="ORF">BDY19DRAFT_914502</name>
</gene>
<dbReference type="EMBL" id="MU274900">
    <property type="protein sequence ID" value="KAI0094767.1"/>
    <property type="molecule type" value="Genomic_DNA"/>
</dbReference>
<keyword evidence="1" id="KW-0255">Endonuclease</keyword>
<protein>
    <submittedName>
        <fullName evidence="1">Endonuclease/exonuclease/phosphatase</fullName>
    </submittedName>
</protein>
<dbReference type="Proteomes" id="UP001055072">
    <property type="component" value="Unassembled WGS sequence"/>
</dbReference>